<evidence type="ECO:0000256" key="4">
    <source>
        <dbReference type="ARBA" id="ARBA00038356"/>
    </source>
</evidence>
<keyword evidence="2" id="KW-0479">Metal-binding</keyword>
<name>A0AA39G312_MICHY</name>
<accession>A0AA39G312</accession>
<reference evidence="5" key="1">
    <citation type="journal article" date="2023" name="bioRxiv">
        <title>Scaffold-level genome assemblies of two parasitoid biocontrol wasps reveal the parthenogenesis mechanism and an associated novel virus.</title>
        <authorList>
            <person name="Inwood S."/>
            <person name="Skelly J."/>
            <person name="Guhlin J."/>
            <person name="Harrop T."/>
            <person name="Goldson S."/>
            <person name="Dearden P."/>
        </authorList>
    </citation>
    <scope>NUCLEOTIDE SEQUENCE</scope>
    <source>
        <strain evidence="5">Lincoln</strain>
        <tissue evidence="5">Whole body</tissue>
    </source>
</reference>
<dbReference type="Pfam" id="PF05721">
    <property type="entry name" value="PhyH"/>
    <property type="match status" value="1"/>
</dbReference>
<dbReference type="SUPFAM" id="SSF51197">
    <property type="entry name" value="Clavaminate synthase-like"/>
    <property type="match status" value="1"/>
</dbReference>
<evidence type="ECO:0000256" key="1">
    <source>
        <dbReference type="ARBA" id="ARBA00001962"/>
    </source>
</evidence>
<evidence type="ECO:0000256" key="2">
    <source>
        <dbReference type="ARBA" id="ARBA00022723"/>
    </source>
</evidence>
<protein>
    <submittedName>
        <fullName evidence="5">Uncharacterized protein</fullName>
    </submittedName>
</protein>
<dbReference type="Gene3D" id="2.60.120.620">
    <property type="entry name" value="q2cbj1_9rhob like domain"/>
    <property type="match status" value="1"/>
</dbReference>
<keyword evidence="6" id="KW-1185">Reference proteome</keyword>
<keyword evidence="3" id="KW-0408">Iron</keyword>
<comment type="similarity">
    <text evidence="4">Belongs to the PhyH family. PHYHD1 subfamily.</text>
</comment>
<reference evidence="5" key="2">
    <citation type="submission" date="2023-03" db="EMBL/GenBank/DDBJ databases">
        <authorList>
            <person name="Inwood S.N."/>
            <person name="Skelly J.G."/>
            <person name="Guhlin J."/>
            <person name="Harrop T.W.R."/>
            <person name="Goldson S.G."/>
            <person name="Dearden P.K."/>
        </authorList>
    </citation>
    <scope>NUCLEOTIDE SEQUENCE</scope>
    <source>
        <strain evidence="5">Lincoln</strain>
        <tissue evidence="5">Whole body</tissue>
    </source>
</reference>
<sequence>MEISATCKVHQEGYAVLEDFLRPEEVDELKASGEEFTNNLPPESQRKIFNTVELQQNKDIYFLDSAHKINYFFEAEALEDNGQLKVHPRVSLNKVGHALHWIHPTFKRITFDERIKEIAFQLNFQEPAVCQSMYIYKNPGLGSEVFNLHNPTGPNHMRVTPKLAAWPPLPIITCQEIRAHSTYIYVRHGEQRDGDGTMWSTVVTEWCNLHTWGRCAPITQQVQQVSRKGPLQVID</sequence>
<dbReference type="Proteomes" id="UP001168972">
    <property type="component" value="Unassembled WGS sequence"/>
</dbReference>
<comment type="caution">
    <text evidence="5">The sequence shown here is derived from an EMBL/GenBank/DDBJ whole genome shotgun (WGS) entry which is preliminary data.</text>
</comment>
<dbReference type="EMBL" id="JAQQBR010000002">
    <property type="protein sequence ID" value="KAK0180577.1"/>
    <property type="molecule type" value="Genomic_DNA"/>
</dbReference>
<dbReference type="GO" id="GO:0046872">
    <property type="term" value="F:metal ion binding"/>
    <property type="evidence" value="ECO:0007669"/>
    <property type="project" value="UniProtKB-KW"/>
</dbReference>
<organism evidence="5 6">
    <name type="scientific">Microctonus hyperodae</name>
    <name type="common">Parasitoid wasp</name>
    <dbReference type="NCBI Taxonomy" id="165561"/>
    <lineage>
        <taxon>Eukaryota</taxon>
        <taxon>Metazoa</taxon>
        <taxon>Ecdysozoa</taxon>
        <taxon>Arthropoda</taxon>
        <taxon>Hexapoda</taxon>
        <taxon>Insecta</taxon>
        <taxon>Pterygota</taxon>
        <taxon>Neoptera</taxon>
        <taxon>Endopterygota</taxon>
        <taxon>Hymenoptera</taxon>
        <taxon>Apocrita</taxon>
        <taxon>Ichneumonoidea</taxon>
        <taxon>Braconidae</taxon>
        <taxon>Euphorinae</taxon>
        <taxon>Microctonus</taxon>
    </lineage>
</organism>
<evidence type="ECO:0000313" key="5">
    <source>
        <dbReference type="EMBL" id="KAK0180577.1"/>
    </source>
</evidence>
<dbReference type="PANTHER" id="PTHR20883">
    <property type="entry name" value="PHYTANOYL-COA DIOXYGENASE DOMAIN CONTAINING 1"/>
    <property type="match status" value="1"/>
</dbReference>
<dbReference type="AlphaFoldDB" id="A0AA39G312"/>
<dbReference type="InterPro" id="IPR008775">
    <property type="entry name" value="Phytyl_CoA_dOase-like"/>
</dbReference>
<evidence type="ECO:0000313" key="6">
    <source>
        <dbReference type="Proteomes" id="UP001168972"/>
    </source>
</evidence>
<comment type="cofactor">
    <cofactor evidence="1">
        <name>Fe cation</name>
        <dbReference type="ChEBI" id="CHEBI:24875"/>
    </cofactor>
</comment>
<dbReference type="PANTHER" id="PTHR20883:SF15">
    <property type="entry name" value="PHYTANOYL-COA DIOXYGENASE DOMAIN-CONTAINING PROTEIN 1"/>
    <property type="match status" value="1"/>
</dbReference>
<gene>
    <name evidence="5" type="ORF">PV327_002944</name>
</gene>
<evidence type="ECO:0000256" key="3">
    <source>
        <dbReference type="ARBA" id="ARBA00023004"/>
    </source>
</evidence>
<proteinExistence type="inferred from homology"/>